<dbReference type="Pfam" id="PF04669">
    <property type="entry name" value="PBDC1"/>
    <property type="match status" value="1"/>
</dbReference>
<gene>
    <name evidence="3" type="ORF">Purlil1_12009</name>
</gene>
<feature type="compositionally biased region" description="Low complexity" evidence="1">
    <location>
        <begin position="1024"/>
        <end position="1045"/>
    </location>
</feature>
<evidence type="ECO:0000313" key="3">
    <source>
        <dbReference type="EMBL" id="KAK4078438.1"/>
    </source>
</evidence>
<dbReference type="InterPro" id="IPR008476">
    <property type="entry name" value="PBDC1_metazoa/fungi"/>
</dbReference>
<dbReference type="InterPro" id="IPR023139">
    <property type="entry name" value="PBDC1-like_dom_sf"/>
</dbReference>
<dbReference type="Proteomes" id="UP001287286">
    <property type="component" value="Unassembled WGS sequence"/>
</dbReference>
<dbReference type="InterPro" id="IPR021148">
    <property type="entry name" value="Polysacc_synth_dom"/>
</dbReference>
<dbReference type="Gene3D" id="1.10.3560.10">
    <property type="entry name" value="yst0336 like domain"/>
    <property type="match status" value="1"/>
</dbReference>
<keyword evidence="4" id="KW-1185">Reference proteome</keyword>
<feature type="compositionally biased region" description="Polar residues" evidence="1">
    <location>
        <begin position="703"/>
        <end position="712"/>
    </location>
</feature>
<dbReference type="PANTHER" id="PTHR13410">
    <property type="entry name" value="PROTEIN PBDC1"/>
    <property type="match status" value="1"/>
</dbReference>
<proteinExistence type="predicted"/>
<dbReference type="EMBL" id="JAWRVI010000084">
    <property type="protein sequence ID" value="KAK4078438.1"/>
    <property type="molecule type" value="Genomic_DNA"/>
</dbReference>
<feature type="region of interest" description="Disordered" evidence="1">
    <location>
        <begin position="271"/>
        <end position="307"/>
    </location>
</feature>
<feature type="compositionally biased region" description="Low complexity" evidence="1">
    <location>
        <begin position="730"/>
        <end position="758"/>
    </location>
</feature>
<feature type="region of interest" description="Disordered" evidence="1">
    <location>
        <begin position="646"/>
        <end position="712"/>
    </location>
</feature>
<organism evidence="3 4">
    <name type="scientific">Purpureocillium lilacinum</name>
    <name type="common">Paecilomyces lilacinus</name>
    <dbReference type="NCBI Taxonomy" id="33203"/>
    <lineage>
        <taxon>Eukaryota</taxon>
        <taxon>Fungi</taxon>
        <taxon>Dikarya</taxon>
        <taxon>Ascomycota</taxon>
        <taxon>Pezizomycotina</taxon>
        <taxon>Sordariomycetes</taxon>
        <taxon>Hypocreomycetidae</taxon>
        <taxon>Hypocreales</taxon>
        <taxon>Ophiocordycipitaceae</taxon>
        <taxon>Purpureocillium</taxon>
    </lineage>
</organism>
<feature type="compositionally biased region" description="Basic and acidic residues" evidence="1">
    <location>
        <begin position="1078"/>
        <end position="1131"/>
    </location>
</feature>
<dbReference type="PANTHER" id="PTHR13410:SF9">
    <property type="entry name" value="PROTEIN PBDC1"/>
    <property type="match status" value="1"/>
</dbReference>
<protein>
    <recommendedName>
        <fullName evidence="2">Polysaccharide biosynthesis domain-containing protein</fullName>
    </recommendedName>
</protein>
<feature type="region of interest" description="Disordered" evidence="1">
    <location>
        <begin position="904"/>
        <end position="1131"/>
    </location>
</feature>
<evidence type="ECO:0000259" key="2">
    <source>
        <dbReference type="Pfam" id="PF04669"/>
    </source>
</evidence>
<sequence>MDPMESMSGAPVPKDFNAEEAINMEEMEQQFAVKGSHCPTPRHVDRAFPADRTTVVQHMQTYWSILEKVKGSTLRLTKMDDDIYEHLTTDFPEFDPAATIDEDEMKSKTGKERWRKFMMAYDKTIEDYNFGTMVRNNPKVEYEEDTTIFVPRMQFYAIEIARNKKGLNDWIYERAQAEKNKTNRRAWQVEYEDERGASVLRQGQQRRLSAVIRETWTPLLPACFETRTVFKPSRQVAASGRANVVTMLGTRCDMPPPRQLRATLKWTPAHRRPLTQEQLDDPSRDALMPLPTPLRRSSTDARARSRWPAGAFPRSIAMQDAKTTLNSRRSSPNLNIVPPGQGDWELVEHPDGPLSSDDSAMSGKIARLRQRQAASTPITPITPIERTLAGMAAPTTPATSSQPDGGTALPPWDRVVDVVYHKYRHEDQRRPGLRLSQVEFERYLTRFWADNAGAEKTIKRPTQTSTLFTRLPTDVRFRIWTHLVRIVRHGEQGVARRSGTKPISLNHHPSFNSSFWDASSMTHFANIIRPLEPCLRSSFSLYAEVLVTVLTTSTFHVVLSPFVGPRLNPLATLWLNKYGVYMRSIILEVDMSRLGLGPAGSQLGPGLNALGSLLHDFGIAQMQRDETLPLENLVLMCRRFYGKRTDGAGPAAVPSDHSSHAAGADAQSKASSASSHSSSKTASPTKERRDVAASARPAKLDEPQSQPHQDGTVTAIDWHAVNATRKSSLTKKSSQATITSSTSTQTKASTSTGAKTAINQPPAPLARQPEPALDTSYCPDAYLSVCNHLARLRGRLDSLRLVGFGEQYSHQLLATLFPDIRTVRIQEHSYRVAPSTAWPLLPGQAAYLDAGQGRGIVLVTKGGGAGPLPLKVKGLPQGPVMPPPPNIIRAVVPPSAYPVRVESLSTRARPATPVPPLPQTKERSVPTGEPPSGTDSREGTPRCASDATSDLAATPKPKNEKDASRPSSIADTTGSVKPEPHVAVASPIRRGSLLVEPTAGKSEPKLSIRSLSHKGSARGSLTGSVRSNRSAVSSSPGDRSSYGSPKGKTKKRAKERAGAKDAKKIPMNMVFHPVLRNESSESSDRDKGNDRDKGYDPDNRNDRNDHIKSYDRDDRDDRDKSDRDDRVSERS</sequence>
<accession>A0ABR0BI53</accession>
<name>A0ABR0BI53_PURLI</name>
<evidence type="ECO:0000313" key="4">
    <source>
        <dbReference type="Proteomes" id="UP001287286"/>
    </source>
</evidence>
<evidence type="ECO:0000256" key="1">
    <source>
        <dbReference type="SAM" id="MobiDB-lite"/>
    </source>
</evidence>
<reference evidence="3 4" key="1">
    <citation type="journal article" date="2024" name="Microbiol. Resour. Announc.">
        <title>Genome annotations for the ascomycete fungi Trichoderma harzianum, Trichoderma aggressivum, and Purpureocillium lilacinum.</title>
        <authorList>
            <person name="Beijen E.P.W."/>
            <person name="Ohm R.A."/>
        </authorList>
    </citation>
    <scope>NUCLEOTIDE SEQUENCE [LARGE SCALE GENOMIC DNA]</scope>
    <source>
        <strain evidence="3 4">CBS 150709</strain>
    </source>
</reference>
<feature type="region of interest" description="Disordered" evidence="1">
    <location>
        <begin position="725"/>
        <end position="772"/>
    </location>
</feature>
<feature type="compositionally biased region" description="Polar residues" evidence="1">
    <location>
        <begin position="965"/>
        <end position="975"/>
    </location>
</feature>
<feature type="compositionally biased region" description="Low complexity" evidence="1">
    <location>
        <begin position="660"/>
        <end position="683"/>
    </location>
</feature>
<comment type="caution">
    <text evidence="3">The sequence shown here is derived from an EMBL/GenBank/DDBJ whole genome shotgun (WGS) entry which is preliminary data.</text>
</comment>
<feature type="domain" description="Polysaccharide biosynthesis" evidence="2">
    <location>
        <begin position="54"/>
        <end position="173"/>
    </location>
</feature>
<feature type="compositionally biased region" description="Basic and acidic residues" evidence="1">
    <location>
        <begin position="1055"/>
        <end position="1064"/>
    </location>
</feature>